<comment type="caution">
    <text evidence="4">The sequence shown here is derived from an EMBL/GenBank/DDBJ whole genome shotgun (WGS) entry which is preliminary data.</text>
</comment>
<dbReference type="PANTHER" id="PTHR12634">
    <property type="entry name" value="SIT4 YEAST -ASSOCIATING PROTEIN-RELATED"/>
    <property type="match status" value="1"/>
</dbReference>
<dbReference type="Proteomes" id="UP001281761">
    <property type="component" value="Unassembled WGS sequence"/>
</dbReference>
<sequence length="896" mass="101632">MRYVCTTEHISELVKVMLSDESEPHKLPVISQQALIATEILSWDRIEIHMQLFKPPILEQFLTLLERPPPISPFVLSSFCRLVNIIQNRNLVFLALDHAHSYPICEFLYAVILLIDGSQGRTALLTWIQENSFIYKLLTIIHTTTDPVIPSNLEQLLYNVTSRFMDPNYGATIDDLFTQRDMTLILEIGTNPWNNRAFISIIQFLIEIIWNSRPTYEDSDSADTIDDYYEPSRLVQWVLLDHLQLYVDVLKENPPAFDSKGFIPRPFCFQLGDNVGLYRLKVVILFSTLLRSMISDRVDTAVLQTDFLPTLVELFFQYPHNSVLHSELFTLFEHVLVVRGGELRSSLILESKLVENIVLEVDREYQRRVGQTPATPVPSPLQIVETSEEKEEGLLKDDFPPDTTTEMDQDKKHDTISPHPETNDPPPNLSTDLTEQPPLNPSHTDSDTNSINTNTHSIIEPILTNTSLPHSPTNNTPSSPLPAPSEPQAIIPPHTTTDTPKPSDSPDNVDSPLSSQSSFHSPDGDPTHQMTHSDRLISMSRMFYSIHTFSHSSINATLNQNSTPSFLSFVIHLARLVIDTQADFPHLRVLFATRPHWSEMQKLIIDDEIEKQGSQALPITKRPNIFAEMLKDPSFVESFAEEKQGLHFEQRKKYEELLRQARDKHRSAHHHSMDDDFDQIGENDDTDSGEWDTESDSESWESDGEAEPDQPPTEVETFRLLQQRDQTDEMRMSEKQRLGSPSEGQDAADRAAGGFTICGQRVQFSGKEEEIGKTEEGMSEEGGKGGERAEEVVNSVDSAYRPITRVLRKKERWTDEDESEEESVDSSEEELRRLAKRKETETHKKDPSSSDCSTETEKEQDESSDESTVSTERMQPGSDSSSASNSEDDNGSNPND</sequence>
<feature type="compositionally biased region" description="Low complexity" evidence="3">
    <location>
        <begin position="492"/>
        <end position="521"/>
    </location>
</feature>
<gene>
    <name evidence="4" type="ORF">BLNAU_10461</name>
</gene>
<organism evidence="4 5">
    <name type="scientific">Blattamonas nauphoetae</name>
    <dbReference type="NCBI Taxonomy" id="2049346"/>
    <lineage>
        <taxon>Eukaryota</taxon>
        <taxon>Metamonada</taxon>
        <taxon>Preaxostyla</taxon>
        <taxon>Oxymonadida</taxon>
        <taxon>Blattamonas</taxon>
    </lineage>
</organism>
<feature type="region of interest" description="Disordered" evidence="3">
    <location>
        <begin position="388"/>
        <end position="531"/>
    </location>
</feature>
<reference evidence="4 5" key="1">
    <citation type="journal article" date="2022" name="bioRxiv">
        <title>Genomics of Preaxostyla Flagellates Illuminates Evolutionary Transitions and the Path Towards Mitochondrial Loss.</title>
        <authorList>
            <person name="Novak L.V.F."/>
            <person name="Treitli S.C."/>
            <person name="Pyrih J."/>
            <person name="Halakuc P."/>
            <person name="Pipaliya S.V."/>
            <person name="Vacek V."/>
            <person name="Brzon O."/>
            <person name="Soukal P."/>
            <person name="Eme L."/>
            <person name="Dacks J.B."/>
            <person name="Karnkowska A."/>
            <person name="Elias M."/>
            <person name="Hampl V."/>
        </authorList>
    </citation>
    <scope>NUCLEOTIDE SEQUENCE [LARGE SCALE GENOMIC DNA]</scope>
    <source>
        <strain evidence="4">NAU3</strain>
        <tissue evidence="4">Gut</tissue>
    </source>
</reference>
<feature type="compositionally biased region" description="Acidic residues" evidence="3">
    <location>
        <begin position="814"/>
        <end position="828"/>
    </location>
</feature>
<feature type="compositionally biased region" description="Basic and acidic residues" evidence="3">
    <location>
        <begin position="725"/>
        <end position="737"/>
    </location>
</feature>
<feature type="region of interest" description="Disordered" evidence="3">
    <location>
        <begin position="661"/>
        <end position="896"/>
    </location>
</feature>
<keyword evidence="2" id="KW-0131">Cell cycle</keyword>
<evidence type="ECO:0000256" key="2">
    <source>
        <dbReference type="ARBA" id="ARBA00023306"/>
    </source>
</evidence>
<protein>
    <submittedName>
        <fullName evidence="4">Uncharacterized protein</fullName>
    </submittedName>
</protein>
<evidence type="ECO:0000313" key="4">
    <source>
        <dbReference type="EMBL" id="KAK2954610.1"/>
    </source>
</evidence>
<proteinExistence type="inferred from homology"/>
<dbReference type="EMBL" id="JARBJD010000076">
    <property type="protein sequence ID" value="KAK2954610.1"/>
    <property type="molecule type" value="Genomic_DNA"/>
</dbReference>
<feature type="compositionally biased region" description="Basic and acidic residues" evidence="3">
    <location>
        <begin position="522"/>
        <end position="531"/>
    </location>
</feature>
<accession>A0ABQ9XT41</accession>
<keyword evidence="5" id="KW-1185">Reference proteome</keyword>
<evidence type="ECO:0000256" key="1">
    <source>
        <dbReference type="ARBA" id="ARBA00006180"/>
    </source>
</evidence>
<feature type="compositionally biased region" description="Low complexity" evidence="3">
    <location>
        <begin position="866"/>
        <end position="896"/>
    </location>
</feature>
<evidence type="ECO:0000313" key="5">
    <source>
        <dbReference type="Proteomes" id="UP001281761"/>
    </source>
</evidence>
<dbReference type="InterPro" id="IPR007587">
    <property type="entry name" value="SAPS"/>
</dbReference>
<feature type="compositionally biased region" description="Basic and acidic residues" evidence="3">
    <location>
        <begin position="766"/>
        <end position="791"/>
    </location>
</feature>
<comment type="similarity">
    <text evidence="1">Belongs to the SAPS family.</text>
</comment>
<dbReference type="PANTHER" id="PTHR12634:SF8">
    <property type="entry name" value="FIERY MOUNTAIN, ISOFORM D"/>
    <property type="match status" value="1"/>
</dbReference>
<feature type="compositionally biased region" description="Low complexity" evidence="3">
    <location>
        <begin position="447"/>
        <end position="478"/>
    </location>
</feature>
<feature type="compositionally biased region" description="Basic and acidic residues" evidence="3">
    <location>
        <begin position="829"/>
        <end position="848"/>
    </location>
</feature>
<name>A0ABQ9XT41_9EUKA</name>
<feature type="compositionally biased region" description="Acidic residues" evidence="3">
    <location>
        <begin position="675"/>
        <end position="708"/>
    </location>
</feature>
<evidence type="ECO:0000256" key="3">
    <source>
        <dbReference type="SAM" id="MobiDB-lite"/>
    </source>
</evidence>